<comment type="caution">
    <text evidence="2">The sequence shown here is derived from an EMBL/GenBank/DDBJ whole genome shotgun (WGS) entry which is preliminary data.</text>
</comment>
<feature type="region of interest" description="Disordered" evidence="1">
    <location>
        <begin position="1"/>
        <end position="34"/>
    </location>
</feature>
<evidence type="ECO:0000256" key="1">
    <source>
        <dbReference type="SAM" id="MobiDB-lite"/>
    </source>
</evidence>
<accession>A0A9P6QPJ8</accession>
<reference evidence="2" key="1">
    <citation type="journal article" date="2020" name="Fungal Divers.">
        <title>Resolving the Mortierellaceae phylogeny through synthesis of multi-gene phylogenetics and phylogenomics.</title>
        <authorList>
            <person name="Vandepol N."/>
            <person name="Liber J."/>
            <person name="Desiro A."/>
            <person name="Na H."/>
            <person name="Kennedy M."/>
            <person name="Barry K."/>
            <person name="Grigoriev I.V."/>
            <person name="Miller A.N."/>
            <person name="O'Donnell K."/>
            <person name="Stajich J.E."/>
            <person name="Bonito G."/>
        </authorList>
    </citation>
    <scope>NUCLEOTIDE SEQUENCE</scope>
    <source>
        <strain evidence="2">NVP60</strain>
    </source>
</reference>
<sequence>MEQLPFASMDKVFNSSSTESQGSEPTALTPASSCKKRSSMADKLHRILDCIKAEDLSLPKFLIELFKSDNRIATEYTNPFYEAHGPRRLIEVWDEQLRNSRKHERWDESFVNSATDVVIDRTLKHLDDNDVKKEWRLPHTNLTEDKVAGFLLDDHGFLGRYAAGAA</sequence>
<proteinExistence type="predicted"/>
<evidence type="ECO:0000313" key="3">
    <source>
        <dbReference type="Proteomes" id="UP000823405"/>
    </source>
</evidence>
<gene>
    <name evidence="2" type="ORF">BGZ97_010265</name>
</gene>
<protein>
    <submittedName>
        <fullName evidence="2">Uncharacterized protein</fullName>
    </submittedName>
</protein>
<dbReference type="EMBL" id="JAAAIN010005219">
    <property type="protein sequence ID" value="KAG0275569.1"/>
    <property type="molecule type" value="Genomic_DNA"/>
</dbReference>
<dbReference type="AlphaFoldDB" id="A0A9P6QPJ8"/>
<dbReference type="OrthoDB" id="2392853at2759"/>
<evidence type="ECO:0000313" key="2">
    <source>
        <dbReference type="EMBL" id="KAG0275569.1"/>
    </source>
</evidence>
<organism evidence="2 3">
    <name type="scientific">Linnemannia gamsii</name>
    <dbReference type="NCBI Taxonomy" id="64522"/>
    <lineage>
        <taxon>Eukaryota</taxon>
        <taxon>Fungi</taxon>
        <taxon>Fungi incertae sedis</taxon>
        <taxon>Mucoromycota</taxon>
        <taxon>Mortierellomycotina</taxon>
        <taxon>Mortierellomycetes</taxon>
        <taxon>Mortierellales</taxon>
        <taxon>Mortierellaceae</taxon>
        <taxon>Linnemannia</taxon>
    </lineage>
</organism>
<keyword evidence="3" id="KW-1185">Reference proteome</keyword>
<feature type="non-terminal residue" evidence="2">
    <location>
        <position position="166"/>
    </location>
</feature>
<dbReference type="Proteomes" id="UP000823405">
    <property type="component" value="Unassembled WGS sequence"/>
</dbReference>
<name>A0A9P6QPJ8_9FUNG</name>
<feature type="compositionally biased region" description="Polar residues" evidence="1">
    <location>
        <begin position="13"/>
        <end position="32"/>
    </location>
</feature>